<evidence type="ECO:0000256" key="3">
    <source>
        <dbReference type="ARBA" id="ARBA00022737"/>
    </source>
</evidence>
<dbReference type="AlphaFoldDB" id="A0A3P7MHW0"/>
<evidence type="ECO:0000256" key="4">
    <source>
        <dbReference type="ARBA" id="ARBA00023242"/>
    </source>
</evidence>
<dbReference type="SMART" id="SM00320">
    <property type="entry name" value="WD40"/>
    <property type="match status" value="1"/>
</dbReference>
<protein>
    <submittedName>
        <fullName evidence="6">Uncharacterized protein</fullName>
    </submittedName>
</protein>
<dbReference type="GO" id="GO:0007219">
    <property type="term" value="P:Notch signaling pathway"/>
    <property type="evidence" value="ECO:0007669"/>
    <property type="project" value="TreeGrafter"/>
</dbReference>
<name>A0A3P7MHW0_9BILA</name>
<dbReference type="PROSITE" id="PS50082">
    <property type="entry name" value="WD_REPEATS_2"/>
    <property type="match status" value="1"/>
</dbReference>
<dbReference type="PANTHER" id="PTHR19848">
    <property type="entry name" value="WD40 REPEAT PROTEIN"/>
    <property type="match status" value="1"/>
</dbReference>
<dbReference type="InterPro" id="IPR015943">
    <property type="entry name" value="WD40/YVTN_repeat-like_dom_sf"/>
</dbReference>
<dbReference type="InterPro" id="IPR020472">
    <property type="entry name" value="WD40_PAC1"/>
</dbReference>
<dbReference type="InterPro" id="IPR036322">
    <property type="entry name" value="WD40_repeat_dom_sf"/>
</dbReference>
<sequence length="88" mass="9786">MVSGSDDFTLFFWKPAEDKKSKTRMTGHQQLVNQVANLMAVYQIAWSADSRLIVSGSADSTLKVLDWSPDGARVASGGKDKLLKLWRQ</sequence>
<feature type="repeat" description="WD" evidence="5">
    <location>
        <begin position="55"/>
        <end position="88"/>
    </location>
</feature>
<comment type="subcellular location">
    <subcellularLocation>
        <location evidence="1">Nucleus</location>
        <location evidence="1">Nucleolus</location>
    </subcellularLocation>
</comment>
<dbReference type="OrthoDB" id="10267436at2759"/>
<reference evidence="6 7" key="1">
    <citation type="submission" date="2018-11" db="EMBL/GenBank/DDBJ databases">
        <authorList>
            <consortium name="Pathogen Informatics"/>
        </authorList>
    </citation>
    <scope>NUCLEOTIDE SEQUENCE [LARGE SCALE GENOMIC DNA]</scope>
</reference>
<dbReference type="SUPFAM" id="SSF50978">
    <property type="entry name" value="WD40 repeat-like"/>
    <property type="match status" value="1"/>
</dbReference>
<evidence type="ECO:0000256" key="1">
    <source>
        <dbReference type="ARBA" id="ARBA00004604"/>
    </source>
</evidence>
<dbReference type="Gene3D" id="2.130.10.10">
    <property type="entry name" value="YVTN repeat-like/Quinoprotein amine dehydrogenase"/>
    <property type="match status" value="1"/>
</dbReference>
<accession>A0A3P7MHW0</accession>
<dbReference type="Pfam" id="PF00400">
    <property type="entry name" value="WD40"/>
    <property type="match status" value="2"/>
</dbReference>
<organism evidence="6 7">
    <name type="scientific">Gongylonema pulchrum</name>
    <dbReference type="NCBI Taxonomy" id="637853"/>
    <lineage>
        <taxon>Eukaryota</taxon>
        <taxon>Metazoa</taxon>
        <taxon>Ecdysozoa</taxon>
        <taxon>Nematoda</taxon>
        <taxon>Chromadorea</taxon>
        <taxon>Rhabditida</taxon>
        <taxon>Spirurina</taxon>
        <taxon>Spiruromorpha</taxon>
        <taxon>Spiruroidea</taxon>
        <taxon>Gongylonematidae</taxon>
        <taxon>Gongylonema</taxon>
    </lineage>
</organism>
<evidence type="ECO:0000313" key="7">
    <source>
        <dbReference type="Proteomes" id="UP000271098"/>
    </source>
</evidence>
<keyword evidence="3" id="KW-0677">Repeat</keyword>
<dbReference type="GO" id="GO:0005730">
    <property type="term" value="C:nucleolus"/>
    <property type="evidence" value="ECO:0007669"/>
    <property type="project" value="UniProtKB-SubCell"/>
</dbReference>
<dbReference type="PANTHER" id="PTHR19848:SF0">
    <property type="entry name" value="NOTCHLESS PROTEIN HOMOLOG 1"/>
    <property type="match status" value="1"/>
</dbReference>
<dbReference type="GO" id="GO:0000027">
    <property type="term" value="P:ribosomal large subunit assembly"/>
    <property type="evidence" value="ECO:0007669"/>
    <property type="project" value="TreeGrafter"/>
</dbReference>
<evidence type="ECO:0000256" key="5">
    <source>
        <dbReference type="PROSITE-ProRule" id="PRU00221"/>
    </source>
</evidence>
<keyword evidence="7" id="KW-1185">Reference proteome</keyword>
<dbReference type="PRINTS" id="PR00320">
    <property type="entry name" value="GPROTEINBRPT"/>
</dbReference>
<dbReference type="EMBL" id="UYRT01084622">
    <property type="protein sequence ID" value="VDN29085.1"/>
    <property type="molecule type" value="Genomic_DNA"/>
</dbReference>
<dbReference type="Proteomes" id="UP000271098">
    <property type="component" value="Unassembled WGS sequence"/>
</dbReference>
<dbReference type="InterPro" id="IPR001680">
    <property type="entry name" value="WD40_rpt"/>
</dbReference>
<keyword evidence="4" id="KW-0539">Nucleus</keyword>
<proteinExistence type="predicted"/>
<dbReference type="PROSITE" id="PS50294">
    <property type="entry name" value="WD_REPEATS_REGION"/>
    <property type="match status" value="1"/>
</dbReference>
<evidence type="ECO:0000256" key="2">
    <source>
        <dbReference type="ARBA" id="ARBA00022574"/>
    </source>
</evidence>
<keyword evidence="2 5" id="KW-0853">WD repeat</keyword>
<gene>
    <name evidence="6" type="ORF">GPUH_LOCUS17059</name>
</gene>
<evidence type="ECO:0000313" key="6">
    <source>
        <dbReference type="EMBL" id="VDN29085.1"/>
    </source>
</evidence>